<dbReference type="PROSITE" id="PS50001">
    <property type="entry name" value="SH2"/>
    <property type="match status" value="1"/>
</dbReference>
<organism evidence="10 11">
    <name type="scientific">Paramormyrops kingsleyae</name>
    <dbReference type="NCBI Taxonomy" id="1676925"/>
    <lineage>
        <taxon>Eukaryota</taxon>
        <taxon>Metazoa</taxon>
        <taxon>Chordata</taxon>
        <taxon>Craniata</taxon>
        <taxon>Vertebrata</taxon>
        <taxon>Euteleostomi</taxon>
        <taxon>Actinopterygii</taxon>
        <taxon>Neopterygii</taxon>
        <taxon>Teleostei</taxon>
        <taxon>Osteoglossocephala</taxon>
        <taxon>Osteoglossomorpha</taxon>
        <taxon>Osteoglossiformes</taxon>
        <taxon>Mormyridae</taxon>
        <taxon>Paramormyrops</taxon>
    </lineage>
</organism>
<feature type="domain" description="SOCS box" evidence="9">
    <location>
        <begin position="193"/>
        <end position="241"/>
    </location>
</feature>
<dbReference type="UniPathway" id="UPA00143"/>
<dbReference type="Pfam" id="PF07525">
    <property type="entry name" value="SOCS_box"/>
    <property type="match status" value="1"/>
</dbReference>
<evidence type="ECO:0000259" key="9">
    <source>
        <dbReference type="PROSITE" id="PS50225"/>
    </source>
</evidence>
<dbReference type="Pfam" id="PF00017">
    <property type="entry name" value="SH2"/>
    <property type="match status" value="1"/>
</dbReference>
<keyword evidence="3" id="KW-0734">Signal transduction inhibitor</keyword>
<evidence type="ECO:0000313" key="11">
    <source>
        <dbReference type="Proteomes" id="UP000261540"/>
    </source>
</evidence>
<dbReference type="InterPro" id="IPR000980">
    <property type="entry name" value="SH2"/>
</dbReference>
<dbReference type="PROSITE" id="PS50225">
    <property type="entry name" value="SOCS"/>
    <property type="match status" value="1"/>
</dbReference>
<keyword evidence="2" id="KW-0341">Growth regulation</keyword>
<accession>A0A3B3QPL3</accession>
<dbReference type="Ensembl" id="ENSPKIT00000032724.1">
    <property type="protein sequence ID" value="ENSPKIP00000008642.1"/>
    <property type="gene ID" value="ENSPKIG00000024054.1"/>
</dbReference>
<dbReference type="InterPro" id="IPR001496">
    <property type="entry name" value="SOCS_box"/>
</dbReference>
<keyword evidence="5 6" id="KW-0727">SH2 domain</keyword>
<dbReference type="GO" id="GO:0009968">
    <property type="term" value="P:negative regulation of signal transduction"/>
    <property type="evidence" value="ECO:0007669"/>
    <property type="project" value="UniProtKB-KW"/>
</dbReference>
<evidence type="ECO:0000256" key="6">
    <source>
        <dbReference type="PROSITE-ProRule" id="PRU00191"/>
    </source>
</evidence>
<dbReference type="GeneTree" id="ENSGT00940000157392"/>
<feature type="domain" description="SH2" evidence="8">
    <location>
        <begin position="84"/>
        <end position="198"/>
    </location>
</feature>
<evidence type="ECO:0000256" key="4">
    <source>
        <dbReference type="ARBA" id="ARBA00022786"/>
    </source>
</evidence>
<evidence type="ECO:0000256" key="3">
    <source>
        <dbReference type="ARBA" id="ARBA00022700"/>
    </source>
</evidence>
<dbReference type="GO" id="GO:0046935">
    <property type="term" value="F:1-phosphatidylinositol-3-kinase regulator activity"/>
    <property type="evidence" value="ECO:0007669"/>
    <property type="project" value="TreeGrafter"/>
</dbReference>
<proteinExistence type="predicted"/>
<dbReference type="SMART" id="SM00969">
    <property type="entry name" value="SOCS_box"/>
    <property type="match status" value="1"/>
</dbReference>
<evidence type="ECO:0000313" key="10">
    <source>
        <dbReference type="Ensembl" id="ENSPKIP00000008642.1"/>
    </source>
</evidence>
<dbReference type="PRINTS" id="PR00401">
    <property type="entry name" value="SH2DOMAIN"/>
</dbReference>
<dbReference type="GO" id="GO:0035556">
    <property type="term" value="P:intracellular signal transduction"/>
    <property type="evidence" value="ECO:0007669"/>
    <property type="project" value="InterPro"/>
</dbReference>
<dbReference type="Gene3D" id="3.30.505.10">
    <property type="entry name" value="SH2 domain"/>
    <property type="match status" value="1"/>
</dbReference>
<dbReference type="PANTHER" id="PTHR10155:SF9">
    <property type="entry name" value="CYTOKINE-INDUCIBLE SH2-CONTAINING PROTEIN"/>
    <property type="match status" value="1"/>
</dbReference>
<dbReference type="SUPFAM" id="SSF158235">
    <property type="entry name" value="SOCS box-like"/>
    <property type="match status" value="1"/>
</dbReference>
<dbReference type="SMART" id="SM00252">
    <property type="entry name" value="SH2"/>
    <property type="match status" value="1"/>
</dbReference>
<dbReference type="GO" id="GO:0046854">
    <property type="term" value="P:phosphatidylinositol phosphate biosynthetic process"/>
    <property type="evidence" value="ECO:0007669"/>
    <property type="project" value="TreeGrafter"/>
</dbReference>
<dbReference type="GO" id="GO:0016567">
    <property type="term" value="P:protein ubiquitination"/>
    <property type="evidence" value="ECO:0007669"/>
    <property type="project" value="UniProtKB-UniPathway"/>
</dbReference>
<comment type="pathway">
    <text evidence="1">Protein modification; protein ubiquitination.</text>
</comment>
<evidence type="ECO:0000259" key="8">
    <source>
        <dbReference type="PROSITE" id="PS50001"/>
    </source>
</evidence>
<feature type="region of interest" description="Disordered" evidence="7">
    <location>
        <begin position="27"/>
        <end position="55"/>
    </location>
</feature>
<dbReference type="STRING" id="1676925.ENSPKIP00000008642"/>
<sequence>MIMCIQSLRTLLQTTYPKPAVEEVSTFNHSDGVGEPKMLRDTPSPAPQLDTPDSPLDSNLLLWDPTEDLRCLTRTFHQLHDSGWYWGPVSAGEAQALLRDELEGTFLVRDSCHPLYMLTLSLKTARGPTYVRIKYSHGHFCLDSSCQSKQSLPGFGSVGELVQSYARPRRPLSIGGHMAPPGLTLSDATVPLRLVRPLRIRETCPSLQHLARLAINRAAPAPAQLPLPRLLVQYLQDYPFQL</sequence>
<evidence type="ECO:0000256" key="2">
    <source>
        <dbReference type="ARBA" id="ARBA00022604"/>
    </source>
</evidence>
<dbReference type="SUPFAM" id="SSF55550">
    <property type="entry name" value="SH2 domain"/>
    <property type="match status" value="1"/>
</dbReference>
<dbReference type="SMART" id="SM00253">
    <property type="entry name" value="SOCS"/>
    <property type="match status" value="1"/>
</dbReference>
<keyword evidence="4" id="KW-0833">Ubl conjugation pathway</keyword>
<dbReference type="InterPro" id="IPR036860">
    <property type="entry name" value="SH2_dom_sf"/>
</dbReference>
<dbReference type="AlphaFoldDB" id="A0A3B3QPL3"/>
<evidence type="ECO:0000256" key="5">
    <source>
        <dbReference type="ARBA" id="ARBA00022999"/>
    </source>
</evidence>
<dbReference type="PANTHER" id="PTHR10155">
    <property type="entry name" value="PHOSPHATIDYLINOSITOL 3-KINASE REGULATORY SUBUNIT"/>
    <property type="match status" value="1"/>
</dbReference>
<reference evidence="10" key="2">
    <citation type="submission" date="2025-09" db="UniProtKB">
        <authorList>
            <consortium name="Ensembl"/>
        </authorList>
    </citation>
    <scope>IDENTIFICATION</scope>
</reference>
<reference evidence="10" key="1">
    <citation type="submission" date="2025-08" db="UniProtKB">
        <authorList>
            <consortium name="Ensembl"/>
        </authorList>
    </citation>
    <scope>IDENTIFICATION</scope>
</reference>
<protein>
    <submittedName>
        <fullName evidence="10">Cytokine inducible SH2 containing protein</fullName>
    </submittedName>
</protein>
<dbReference type="InterPro" id="IPR036036">
    <property type="entry name" value="SOCS_box-like_dom_sf"/>
</dbReference>
<dbReference type="OrthoDB" id="10063348at2759"/>
<keyword evidence="11" id="KW-1185">Reference proteome</keyword>
<evidence type="ECO:0000256" key="1">
    <source>
        <dbReference type="ARBA" id="ARBA00004906"/>
    </source>
</evidence>
<dbReference type="Gene3D" id="1.10.750.20">
    <property type="entry name" value="SOCS box"/>
    <property type="match status" value="1"/>
</dbReference>
<name>A0A3B3QPL3_9TELE</name>
<dbReference type="Proteomes" id="UP000261540">
    <property type="component" value="Unplaced"/>
</dbReference>
<dbReference type="GO" id="GO:0005942">
    <property type="term" value="C:phosphatidylinositol 3-kinase complex"/>
    <property type="evidence" value="ECO:0007669"/>
    <property type="project" value="TreeGrafter"/>
</dbReference>
<evidence type="ECO:0000256" key="7">
    <source>
        <dbReference type="SAM" id="MobiDB-lite"/>
    </source>
</evidence>